<feature type="compositionally biased region" description="Basic and acidic residues" evidence="1">
    <location>
        <begin position="502"/>
        <end position="511"/>
    </location>
</feature>
<evidence type="ECO:0000256" key="1">
    <source>
        <dbReference type="SAM" id="MobiDB-lite"/>
    </source>
</evidence>
<dbReference type="InterPro" id="IPR006935">
    <property type="entry name" value="Helicase/UvrB_N"/>
</dbReference>
<feature type="compositionally biased region" description="Polar residues" evidence="1">
    <location>
        <begin position="492"/>
        <end position="501"/>
    </location>
</feature>
<dbReference type="InterPro" id="IPR050742">
    <property type="entry name" value="Helicase_Restrict-Modif_Enz"/>
</dbReference>
<dbReference type="GO" id="GO:0016787">
    <property type="term" value="F:hydrolase activity"/>
    <property type="evidence" value="ECO:0007669"/>
    <property type="project" value="InterPro"/>
</dbReference>
<keyword evidence="3" id="KW-0255">Endonuclease</keyword>
<dbReference type="PANTHER" id="PTHR47396">
    <property type="entry name" value="TYPE I RESTRICTION ENZYME ECOKI R PROTEIN"/>
    <property type="match status" value="1"/>
</dbReference>
<organism evidence="3 4">
    <name type="scientific">Brevifollis gellanilyticus</name>
    <dbReference type="NCBI Taxonomy" id="748831"/>
    <lineage>
        <taxon>Bacteria</taxon>
        <taxon>Pseudomonadati</taxon>
        <taxon>Verrucomicrobiota</taxon>
        <taxon>Verrucomicrobiia</taxon>
        <taxon>Verrucomicrobiales</taxon>
        <taxon>Verrucomicrobiaceae</taxon>
    </lineage>
</organism>
<dbReference type="OrthoDB" id="176198at2"/>
<dbReference type="AlphaFoldDB" id="A0A512MHM8"/>
<dbReference type="GO" id="GO:0003677">
    <property type="term" value="F:DNA binding"/>
    <property type="evidence" value="ECO:0007669"/>
    <property type="project" value="InterPro"/>
</dbReference>
<reference evidence="3 4" key="1">
    <citation type="submission" date="2019-07" db="EMBL/GenBank/DDBJ databases">
        <title>Whole genome shotgun sequence of Brevifollis gellanilyticus NBRC 108608.</title>
        <authorList>
            <person name="Hosoyama A."/>
            <person name="Uohara A."/>
            <person name="Ohji S."/>
            <person name="Ichikawa N."/>
        </authorList>
    </citation>
    <scope>NUCLEOTIDE SEQUENCE [LARGE SCALE GENOMIC DNA]</scope>
    <source>
        <strain evidence="3 4">NBRC 108608</strain>
    </source>
</reference>
<sequence length="898" mass="101158">MNRNVNAISGRLSLRKPQRDSLELLHRLTEILSWEKGSSKKSPDLAAVLSAIRNEFPTVTDFEREFASLCFALATGVGKTRLMGAFIAYLHLEHGINNFFVMAPNLTIYNKLITDFTPNTRKYVFKGISEFATDAPEIITGDDYESKAGTLFDQLLRCKINIFNIGKINSEVRGGKSPRIKRLSEYIGESYFDYLAGLPDLVLIMDESHRYRASAGVRAINELKPILGLELTATPFVEGPKGAVPFKNVILDYPLGRAMTDGFVKEPAVVTRKDFSPLGMSAEAIEQLKLEDGVRMHEQTKVLLETYAREADAKIVKPFVLVIARDVTHAKSLVELIKSDDFFEGRYKDKVIQVDSSKTGADEDQMIQDLLAVESTESPTEIVIHVNMLKEGWDVTNLYTIVPLRAANARILIEQSIGRGLRLPYGKRTGVAAVDRLSIIAHDKFQEIIDEASKPGSMIKMKQVILTAEETGEKISTVVSESNLKAKLGFQPENQTSSTENAGKDTKPAFDTPDKQRVAQIAYEVIKRLEAKPEQAPTMEALKTLEVQKFILQEVAAQYHAGPQQMEMEGIAPKLDMAAIITETTSLVVNEMIPIPRILVVPKGEVKSWFEPFTLELSSIKFPVPSKDLWVHNLHTNKGEAVTVSNDGAREKRMEDYVVAGLVDFDDVSYDTNADLLYDLATQTVNHFRTYLPEEEIWQVLHFHQKDIAQFIHSQMHKHFREDKSDDDNVVISKGFTELKDSAYTAKKDGPPLDYRQSPSDKSNMAKYLFGGFQKCLYPVQKFDSDSERRLACILERDAIKWFKPAKGQFQMIYRDGANQPEYVPDFVAETETAIYMLEPKAKNEMQDATVQTKKRVAVKWCLNASEYNAEHGGKPWKYALIPHDIIADNMTLERLCQ</sequence>
<gene>
    <name evidence="3" type="ORF">BGE01nite_55270</name>
</gene>
<dbReference type="InterPro" id="IPR027417">
    <property type="entry name" value="P-loop_NTPase"/>
</dbReference>
<proteinExistence type="predicted"/>
<dbReference type="RefSeq" id="WP_146855914.1">
    <property type="nucleotide sequence ID" value="NZ_BKAG01000078.1"/>
</dbReference>
<feature type="region of interest" description="Disordered" evidence="1">
    <location>
        <begin position="488"/>
        <end position="511"/>
    </location>
</feature>
<dbReference type="Proteomes" id="UP000321577">
    <property type="component" value="Unassembled WGS sequence"/>
</dbReference>
<comment type="caution">
    <text evidence="3">The sequence shown here is derived from an EMBL/GenBank/DDBJ whole genome shotgun (WGS) entry which is preliminary data.</text>
</comment>
<keyword evidence="3" id="KW-0378">Hydrolase</keyword>
<name>A0A512MHM8_9BACT</name>
<dbReference type="PANTHER" id="PTHR47396:SF1">
    <property type="entry name" value="ATP-DEPENDENT HELICASE IRC3-RELATED"/>
    <property type="match status" value="1"/>
</dbReference>
<keyword evidence="4" id="KW-1185">Reference proteome</keyword>
<accession>A0A512MHM8</accession>
<feature type="domain" description="Helicase/UvrB N-terminal" evidence="2">
    <location>
        <begin position="61"/>
        <end position="236"/>
    </location>
</feature>
<dbReference type="GO" id="GO:0004519">
    <property type="term" value="F:endonuclease activity"/>
    <property type="evidence" value="ECO:0007669"/>
    <property type="project" value="UniProtKB-KW"/>
</dbReference>
<dbReference type="SUPFAM" id="SSF52540">
    <property type="entry name" value="P-loop containing nucleoside triphosphate hydrolases"/>
    <property type="match status" value="2"/>
</dbReference>
<dbReference type="Gene3D" id="3.40.50.300">
    <property type="entry name" value="P-loop containing nucleotide triphosphate hydrolases"/>
    <property type="match status" value="2"/>
</dbReference>
<dbReference type="GO" id="GO:0005829">
    <property type="term" value="C:cytosol"/>
    <property type="evidence" value="ECO:0007669"/>
    <property type="project" value="TreeGrafter"/>
</dbReference>
<dbReference type="EMBL" id="BKAG01000078">
    <property type="protein sequence ID" value="GEP46236.1"/>
    <property type="molecule type" value="Genomic_DNA"/>
</dbReference>
<dbReference type="Pfam" id="PF04851">
    <property type="entry name" value="ResIII"/>
    <property type="match status" value="1"/>
</dbReference>
<protein>
    <submittedName>
        <fullName evidence="3">Type III restriction endonuclease subunit R</fullName>
    </submittedName>
</protein>
<keyword evidence="3" id="KW-0540">Nuclease</keyword>
<evidence type="ECO:0000259" key="2">
    <source>
        <dbReference type="Pfam" id="PF04851"/>
    </source>
</evidence>
<evidence type="ECO:0000313" key="3">
    <source>
        <dbReference type="EMBL" id="GEP46236.1"/>
    </source>
</evidence>
<evidence type="ECO:0000313" key="4">
    <source>
        <dbReference type="Proteomes" id="UP000321577"/>
    </source>
</evidence>
<dbReference type="GO" id="GO:0005524">
    <property type="term" value="F:ATP binding"/>
    <property type="evidence" value="ECO:0007669"/>
    <property type="project" value="InterPro"/>
</dbReference>